<evidence type="ECO:0000256" key="1">
    <source>
        <dbReference type="SAM" id="Coils"/>
    </source>
</evidence>
<reference evidence="3 4" key="1">
    <citation type="journal article" date="2018" name="Sci. Rep.">
        <title>Genomic signatures of local adaptation to the degree of environmental predictability in rotifers.</title>
        <authorList>
            <person name="Franch-Gras L."/>
            <person name="Hahn C."/>
            <person name="Garcia-Roger E.M."/>
            <person name="Carmona M.J."/>
            <person name="Serra M."/>
            <person name="Gomez A."/>
        </authorList>
    </citation>
    <scope>NUCLEOTIDE SEQUENCE [LARGE SCALE GENOMIC DNA]</scope>
    <source>
        <strain evidence="3">HYR1</strain>
    </source>
</reference>
<sequence>MNQFNKNVMVSTNNPSQPQGQTTTDALIINSNSTVVSDELILQLQEQFGDTKQIYILNTSNNSVSSSSAYNSSSNNNTNTIQYLIVDKDVDINAILQDPAIFQNQTNSQSSQPSAPNSTMPVASKTPAQQSPAHSHHLLAEESIQRVNAPPPKRKQFEYKVDSTKKMSYQDAFLRFLAGEKQPTLEINSNEHTNKKPKDSIYYNFYLNNQKLSAQNTNSVPNNPSPPIVITNGNTSLINSNGSSNDKENYYNSSRRENLHPLNNFEYRNSYKDHYDNQGVRINPALFKNLPSYPGTSQIKVKQIEKSDTNKLRAELVEPSSKTTAVVPAQNATLNDHTYRSSSQTNQPLIEAKILQKELSQIDDLKRKSTDDIKIVEAEGKTKQSKTMEQSVGVTTFSQSNSNLAKQNELENVTFGEGEFLIHKPTFSGDFDNYDIWCVLDEQYLQKYEPVLLSTGERCHQSANVLAHYTANKSEFLLVKVEEKGKTENNNIVVGVLSEYEPKNSAKIAAALMPDSQSSIEGQMNQNAAPSDANNSAGDSTNPNVVVVTYDDLKSAFDVFIQVLSSQYLNTEFLVKIKEIQDEYFKPSMEFIETILTEKYNSLFSCVNNFVSNLNCKAKNFFGNTKNMIEFKDDFRYLLEHKPKILIQKVSFDNAQMQKFKKCESLNYFYDMSNDNMAYDDTDIYVNYLLQLSGNLYDSDTLVPLAGTIVADKQFLVCTKICNYVNHLHSLKHFKVAYLEICSQKIESIKIQLNDSNNQNSNSTDENTELLNYCLADTQWLLEMFEKFKQLLFDVDTLIANEMSDEDKNLKQNSNSVSMNGI</sequence>
<dbReference type="EMBL" id="REGN01006326">
    <property type="protein sequence ID" value="RNA09955.1"/>
    <property type="molecule type" value="Genomic_DNA"/>
</dbReference>
<dbReference type="STRING" id="10195.A0A3M7QG72"/>
<feature type="region of interest" description="Disordered" evidence="2">
    <location>
        <begin position="520"/>
        <end position="540"/>
    </location>
</feature>
<dbReference type="Proteomes" id="UP000276133">
    <property type="component" value="Unassembled WGS sequence"/>
</dbReference>
<feature type="region of interest" description="Disordered" evidence="2">
    <location>
        <begin position="105"/>
        <end position="135"/>
    </location>
</feature>
<evidence type="ECO:0000256" key="2">
    <source>
        <dbReference type="SAM" id="MobiDB-lite"/>
    </source>
</evidence>
<evidence type="ECO:0000313" key="4">
    <source>
        <dbReference type="Proteomes" id="UP000276133"/>
    </source>
</evidence>
<keyword evidence="1" id="KW-0175">Coiled coil</keyword>
<comment type="caution">
    <text evidence="3">The sequence shown here is derived from an EMBL/GenBank/DDBJ whole genome shotgun (WGS) entry which is preliminary data.</text>
</comment>
<evidence type="ECO:0000313" key="3">
    <source>
        <dbReference type="EMBL" id="RNA09955.1"/>
    </source>
</evidence>
<organism evidence="3 4">
    <name type="scientific">Brachionus plicatilis</name>
    <name type="common">Marine rotifer</name>
    <name type="synonym">Brachionus muelleri</name>
    <dbReference type="NCBI Taxonomy" id="10195"/>
    <lineage>
        <taxon>Eukaryota</taxon>
        <taxon>Metazoa</taxon>
        <taxon>Spiralia</taxon>
        <taxon>Gnathifera</taxon>
        <taxon>Rotifera</taxon>
        <taxon>Eurotatoria</taxon>
        <taxon>Monogononta</taxon>
        <taxon>Pseudotrocha</taxon>
        <taxon>Ploima</taxon>
        <taxon>Brachionidae</taxon>
        <taxon>Brachionus</taxon>
    </lineage>
</organism>
<feature type="coiled-coil region" evidence="1">
    <location>
        <begin position="739"/>
        <end position="766"/>
    </location>
</feature>
<feature type="compositionally biased region" description="Basic and acidic residues" evidence="2">
    <location>
        <begin position="245"/>
        <end position="256"/>
    </location>
</feature>
<name>A0A3M7QG72_BRAPC</name>
<keyword evidence="4" id="KW-1185">Reference proteome</keyword>
<dbReference type="AlphaFoldDB" id="A0A3M7QG72"/>
<proteinExistence type="predicted"/>
<feature type="compositionally biased region" description="Low complexity" evidence="2">
    <location>
        <begin position="105"/>
        <end position="119"/>
    </location>
</feature>
<gene>
    <name evidence="3" type="ORF">BpHYR1_022169</name>
</gene>
<feature type="compositionally biased region" description="Polar residues" evidence="2">
    <location>
        <begin position="235"/>
        <end position="244"/>
    </location>
</feature>
<feature type="region of interest" description="Disordered" evidence="2">
    <location>
        <begin position="235"/>
        <end position="256"/>
    </location>
</feature>
<dbReference type="OrthoDB" id="10003257at2759"/>
<feature type="region of interest" description="Disordered" evidence="2">
    <location>
        <begin position="1"/>
        <end position="21"/>
    </location>
</feature>
<accession>A0A3M7QG72</accession>
<protein>
    <submittedName>
        <fullName evidence="3">Uncharacterized protein</fullName>
    </submittedName>
</protein>